<keyword evidence="9" id="KW-1185">Reference proteome</keyword>
<dbReference type="GO" id="GO:0046872">
    <property type="term" value="F:metal ion binding"/>
    <property type="evidence" value="ECO:0007669"/>
    <property type="project" value="UniProtKB-KW"/>
</dbReference>
<dbReference type="InterPro" id="IPR008949">
    <property type="entry name" value="Isoprenoid_synthase_dom_sf"/>
</dbReference>
<dbReference type="AlphaFoldDB" id="A0AAP0HXY3"/>
<dbReference type="PANTHER" id="PTHR12001:SF69">
    <property type="entry name" value="ALL TRANS-POLYPRENYL-DIPHOSPHATE SYNTHASE PDSS1"/>
    <property type="match status" value="1"/>
</dbReference>
<evidence type="ECO:0000313" key="9">
    <source>
        <dbReference type="Proteomes" id="UP001419268"/>
    </source>
</evidence>
<reference evidence="8 9" key="1">
    <citation type="submission" date="2024-01" db="EMBL/GenBank/DDBJ databases">
        <title>Genome assemblies of Stephania.</title>
        <authorList>
            <person name="Yang L."/>
        </authorList>
    </citation>
    <scope>NUCLEOTIDE SEQUENCE [LARGE SCALE GENOMIC DNA]</scope>
    <source>
        <strain evidence="8">JXDWG</strain>
        <tissue evidence="8">Leaf</tissue>
    </source>
</reference>
<feature type="signal peptide" evidence="7">
    <location>
        <begin position="1"/>
        <end position="32"/>
    </location>
</feature>
<evidence type="ECO:0000256" key="3">
    <source>
        <dbReference type="ARBA" id="ARBA00022679"/>
    </source>
</evidence>
<protein>
    <recommendedName>
        <fullName evidence="10">Secreted protein</fullName>
    </recommendedName>
</protein>
<evidence type="ECO:0008006" key="10">
    <source>
        <dbReference type="Google" id="ProtNLM"/>
    </source>
</evidence>
<evidence type="ECO:0000256" key="5">
    <source>
        <dbReference type="ARBA" id="ARBA00022842"/>
    </source>
</evidence>
<dbReference type="Gene3D" id="1.10.600.10">
    <property type="entry name" value="Farnesyl Diphosphate Synthase"/>
    <property type="match status" value="1"/>
</dbReference>
<dbReference type="GO" id="GO:0006744">
    <property type="term" value="P:ubiquinone biosynthetic process"/>
    <property type="evidence" value="ECO:0007669"/>
    <property type="project" value="TreeGrafter"/>
</dbReference>
<evidence type="ECO:0000256" key="7">
    <source>
        <dbReference type="SAM" id="SignalP"/>
    </source>
</evidence>
<dbReference type="GO" id="GO:0008299">
    <property type="term" value="P:isoprenoid biosynthetic process"/>
    <property type="evidence" value="ECO:0007669"/>
    <property type="project" value="UniProtKB-KW"/>
</dbReference>
<keyword evidence="5" id="KW-0460">Magnesium</keyword>
<feature type="chain" id="PRO_5042987460" description="Secreted protein" evidence="7">
    <location>
        <begin position="33"/>
        <end position="109"/>
    </location>
</feature>
<keyword evidence="4" id="KW-0479">Metal-binding</keyword>
<dbReference type="PANTHER" id="PTHR12001">
    <property type="entry name" value="GERANYLGERANYL PYROPHOSPHATE SYNTHASE"/>
    <property type="match status" value="1"/>
</dbReference>
<comment type="caution">
    <text evidence="8">The sequence shown here is derived from an EMBL/GenBank/DDBJ whole genome shotgun (WGS) entry which is preliminary data.</text>
</comment>
<evidence type="ECO:0000256" key="4">
    <source>
        <dbReference type="ARBA" id="ARBA00022723"/>
    </source>
</evidence>
<dbReference type="GO" id="GO:0004659">
    <property type="term" value="F:prenyltransferase activity"/>
    <property type="evidence" value="ECO:0007669"/>
    <property type="project" value="TreeGrafter"/>
</dbReference>
<comment type="similarity">
    <text evidence="2">Belongs to the FPP/GGPP synthase family.</text>
</comment>
<evidence type="ECO:0000256" key="1">
    <source>
        <dbReference type="ARBA" id="ARBA00001946"/>
    </source>
</evidence>
<dbReference type="GO" id="GO:1990234">
    <property type="term" value="C:transferase complex"/>
    <property type="evidence" value="ECO:0007669"/>
    <property type="project" value="TreeGrafter"/>
</dbReference>
<keyword evidence="6" id="KW-0414">Isoprene biosynthesis</keyword>
<keyword evidence="7" id="KW-0732">Signal</keyword>
<sequence>MKFLLSVLAGDFLLSRACVALASLRNTEGVLARFTRCINEHLHLQVVSLLAKVVEHLVTGETMQMTSTSEQRCSGLAYHSLTTLDFTGDNFPRKAFLVGYTPCNVALLY</sequence>
<evidence type="ECO:0000256" key="6">
    <source>
        <dbReference type="ARBA" id="ARBA00023229"/>
    </source>
</evidence>
<dbReference type="Proteomes" id="UP001419268">
    <property type="component" value="Unassembled WGS sequence"/>
</dbReference>
<evidence type="ECO:0000256" key="2">
    <source>
        <dbReference type="ARBA" id="ARBA00006706"/>
    </source>
</evidence>
<proteinExistence type="inferred from homology"/>
<organism evidence="8 9">
    <name type="scientific">Stephania cephalantha</name>
    <dbReference type="NCBI Taxonomy" id="152367"/>
    <lineage>
        <taxon>Eukaryota</taxon>
        <taxon>Viridiplantae</taxon>
        <taxon>Streptophyta</taxon>
        <taxon>Embryophyta</taxon>
        <taxon>Tracheophyta</taxon>
        <taxon>Spermatophyta</taxon>
        <taxon>Magnoliopsida</taxon>
        <taxon>Ranunculales</taxon>
        <taxon>Menispermaceae</taxon>
        <taxon>Menispermoideae</taxon>
        <taxon>Cissampelideae</taxon>
        <taxon>Stephania</taxon>
    </lineage>
</organism>
<keyword evidence="3" id="KW-0808">Transferase</keyword>
<accession>A0AAP0HXY3</accession>
<dbReference type="EMBL" id="JBBNAG010000010">
    <property type="protein sequence ID" value="KAK9100666.1"/>
    <property type="molecule type" value="Genomic_DNA"/>
</dbReference>
<name>A0AAP0HXY3_9MAGN</name>
<comment type="cofactor">
    <cofactor evidence="1">
        <name>Mg(2+)</name>
        <dbReference type="ChEBI" id="CHEBI:18420"/>
    </cofactor>
</comment>
<gene>
    <name evidence="8" type="ORF">Scep_024096</name>
</gene>
<evidence type="ECO:0000313" key="8">
    <source>
        <dbReference type="EMBL" id="KAK9100666.1"/>
    </source>
</evidence>
<dbReference type="SUPFAM" id="SSF48576">
    <property type="entry name" value="Terpenoid synthases"/>
    <property type="match status" value="1"/>
</dbReference>